<dbReference type="InterPro" id="IPR011990">
    <property type="entry name" value="TPR-like_helical_dom_sf"/>
</dbReference>
<dbReference type="GeneID" id="79316733"/>
<evidence type="ECO:0000313" key="5">
    <source>
        <dbReference type="Proteomes" id="UP001596547"/>
    </source>
</evidence>
<comment type="caution">
    <text evidence="4">The sequence shown here is derived from an EMBL/GenBank/DDBJ whole genome shotgun (WGS) entry which is preliminary data.</text>
</comment>
<dbReference type="PANTHER" id="PTHR10098">
    <property type="entry name" value="RAPSYN-RELATED"/>
    <property type="match status" value="1"/>
</dbReference>
<dbReference type="InterPro" id="IPR027417">
    <property type="entry name" value="P-loop_NTPase"/>
</dbReference>
<dbReference type="Proteomes" id="UP001596547">
    <property type="component" value="Unassembled WGS sequence"/>
</dbReference>
<feature type="domain" description="Methanogenesis regulatory protein FilR1 middle" evidence="1">
    <location>
        <begin position="122"/>
        <end position="253"/>
    </location>
</feature>
<feature type="domain" description="HVO-A0261-like N-terminal" evidence="3">
    <location>
        <begin position="9"/>
        <end position="86"/>
    </location>
</feature>
<organism evidence="4 5">
    <name type="scientific">Halomarina halobia</name>
    <dbReference type="NCBI Taxonomy" id="3033386"/>
    <lineage>
        <taxon>Archaea</taxon>
        <taxon>Methanobacteriati</taxon>
        <taxon>Methanobacteriota</taxon>
        <taxon>Stenosarchaea group</taxon>
        <taxon>Halobacteria</taxon>
        <taxon>Halobacteriales</taxon>
        <taxon>Natronomonadaceae</taxon>
        <taxon>Halomarina</taxon>
    </lineage>
</organism>
<evidence type="ECO:0000313" key="4">
    <source>
        <dbReference type="EMBL" id="MFC7316623.1"/>
    </source>
</evidence>
<dbReference type="InterPro" id="IPR036390">
    <property type="entry name" value="WH_DNA-bd_sf"/>
</dbReference>
<dbReference type="Pfam" id="PF08350">
    <property type="entry name" value="FilR1_middle"/>
    <property type="match status" value="1"/>
</dbReference>
<dbReference type="SUPFAM" id="SSF48452">
    <property type="entry name" value="TPR-like"/>
    <property type="match status" value="3"/>
</dbReference>
<dbReference type="InterPro" id="IPR013561">
    <property type="entry name" value="FilR1_middle_dom"/>
</dbReference>
<dbReference type="InterPro" id="IPR057527">
    <property type="entry name" value="HVO_A0261-like_N"/>
</dbReference>
<evidence type="ECO:0000259" key="3">
    <source>
        <dbReference type="Pfam" id="PF25213"/>
    </source>
</evidence>
<dbReference type="InterPro" id="IPR057574">
    <property type="entry name" value="nSTAND_NTPase5_dom"/>
</dbReference>
<gene>
    <name evidence="4" type="ORF">ACFQPE_07405</name>
</gene>
<accession>A0ABD6A7R9</accession>
<proteinExistence type="predicted"/>
<reference evidence="4 5" key="1">
    <citation type="journal article" date="2019" name="Int. J. Syst. Evol. Microbiol.">
        <title>The Global Catalogue of Microorganisms (GCM) 10K type strain sequencing project: providing services to taxonomists for standard genome sequencing and annotation.</title>
        <authorList>
            <consortium name="The Broad Institute Genomics Platform"/>
            <consortium name="The Broad Institute Genome Sequencing Center for Infectious Disease"/>
            <person name="Wu L."/>
            <person name="Ma J."/>
        </authorList>
    </citation>
    <scope>NUCLEOTIDE SEQUENCE [LARGE SCALE GENOMIC DNA]</scope>
    <source>
        <strain evidence="4 5">PSR21</strain>
    </source>
</reference>
<dbReference type="SUPFAM" id="SSF52540">
    <property type="entry name" value="P-loop containing nucleoside triphosphate hydrolases"/>
    <property type="match status" value="1"/>
</dbReference>
<protein>
    <submittedName>
        <fullName evidence="4">Tetratricopeptide repeat protein</fullName>
    </submittedName>
</protein>
<dbReference type="Pfam" id="PF13424">
    <property type="entry name" value="TPR_12"/>
    <property type="match status" value="4"/>
</dbReference>
<dbReference type="Gene3D" id="1.10.10.10">
    <property type="entry name" value="Winged helix-like DNA-binding domain superfamily/Winged helix DNA-binding domain"/>
    <property type="match status" value="1"/>
</dbReference>
<keyword evidence="5" id="KW-1185">Reference proteome</keyword>
<evidence type="ECO:0000259" key="1">
    <source>
        <dbReference type="Pfam" id="PF08350"/>
    </source>
</evidence>
<evidence type="ECO:0000259" key="2">
    <source>
        <dbReference type="Pfam" id="PF25199"/>
    </source>
</evidence>
<name>A0ABD6A7R9_9EURY</name>
<sequence length="1194" mass="130407">MADSNADDEFVRLLRRRGDFLDHLRGEPRRKRDLVEALDCSRSTVDRALRELEYAGLVERTGGGYEASVAGRLAAEAYGDLLETVGVVLGSSDLLASLPNDCDVGPDALVGGERVPLDTVTPYELPPMLRECVESARRLTAVVPVVADPRLLGGCQERVADGSLALDLVVGPDLHETLCRRFPDTLRELADGGATIARAERAPPCTLLVVERRDGTRAVACVTYDGDARDGVYRNDADAALDWATDYVERVRDAATDVTDDARSLAPGARRLAAFDDGSARSPRDDRRVLEREGFVELTDEYFAARSPASPTTSWRTGLDLAEVAAGYAADRTYTRDGERRSLADDLLSDLRSGGDRALVGPPGSGKSTVCKTVAYRWFEAGDGPVLYRKRGTGEAFASIDALRAYLRGTDGRALVVVEDALREEAAAVFGVMAEYRDDPSVTFLVDAREREWEDPSALPPDARVAAYRNEAIERVRMPGFAAAECERFVRHFEATTGRRVDLAVDDLLSGLDGSGQGDPADLLVVLHRLALSVDPLASYGSATPTTLTEDVSRTYERLREAGERALDVGALVNLLNAADVGVYPDLVHALAEDDHDAIADAIALLDGRVVFERDGEDGGDAPYRSVHESWSALFLRHLADREGERAAERRFGRVVTALLSLADDETRRARIEWEFHGAAPAIKDVSADPGGWADATVERVFALGLSRPGLAPLYGSSAYSRIDLPAACSPELAVRCTQWRGEMSLRAGRLDDAEREFEYLASLADGLDDDVEAATLHARSLKFRGTVALRRSEFDEAESFYERGLAGYRALGDEQGEADAINNLGIVAWSRGDLGEAEAYLRDCLERYRAMDDRRAEADAQFNLATILDSLGDLDAAADHYRSCLDHYRAAGDRRTEADTLNNLGNLRRTRGDLDASERSLTQALDTYRDIGDRLGEANCLHNLGHVAQLRGEYDGAVEYHERGLDAYREVGDTQGIAHCLNKLGDVDRRRGDLASAESYYRRSLEHRRDIGDGIGEAQSLLNLGRVAHRRGDDETAAEYAERGLERYRESGEVRGEAEALRLLGRLARERGAFETARERLRSALTRCRDSGHRYGEARTLVELGLLAADRGGYDVARERHEAALAAFTAIGAVPDVVETHLHLAAALVELGDPSAALAQCEEAVTLAEHDGLDASEAIARRDRLVLRVRRDG</sequence>
<dbReference type="SUPFAM" id="SSF46785">
    <property type="entry name" value="Winged helix' DNA-binding domain"/>
    <property type="match status" value="1"/>
</dbReference>
<dbReference type="AlphaFoldDB" id="A0ABD6A7R9"/>
<dbReference type="Pfam" id="PF25199">
    <property type="entry name" value="nSTAND_NTPase5"/>
    <property type="match status" value="1"/>
</dbReference>
<feature type="domain" description="Novel STAND NTPase 5" evidence="2">
    <location>
        <begin position="340"/>
        <end position="454"/>
    </location>
</feature>
<dbReference type="InterPro" id="IPR019734">
    <property type="entry name" value="TPR_rpt"/>
</dbReference>
<dbReference type="EMBL" id="JBHTBF010000002">
    <property type="protein sequence ID" value="MFC7316623.1"/>
    <property type="molecule type" value="Genomic_DNA"/>
</dbReference>
<dbReference type="RefSeq" id="WP_276304111.1">
    <property type="nucleotide sequence ID" value="NZ_CP119992.1"/>
</dbReference>
<dbReference type="Pfam" id="PF25213">
    <property type="entry name" value="HVO_A0261_N"/>
    <property type="match status" value="1"/>
</dbReference>
<dbReference type="InterPro" id="IPR036388">
    <property type="entry name" value="WH-like_DNA-bd_sf"/>
</dbReference>
<dbReference type="Gene3D" id="1.25.40.10">
    <property type="entry name" value="Tetratricopeptide repeat domain"/>
    <property type="match status" value="2"/>
</dbReference>
<dbReference type="SMART" id="SM00028">
    <property type="entry name" value="TPR"/>
    <property type="match status" value="9"/>
</dbReference>
<dbReference type="PANTHER" id="PTHR10098:SF108">
    <property type="entry name" value="TETRATRICOPEPTIDE REPEAT PROTEIN 28"/>
    <property type="match status" value="1"/>
</dbReference>